<name>A0A7C3ZGR2_9CYAN</name>
<dbReference type="EMBL" id="DSPX01000089">
    <property type="protein sequence ID" value="HGG00780.1"/>
    <property type="molecule type" value="Genomic_DNA"/>
</dbReference>
<gene>
    <name evidence="1" type="ORF">ENR15_09060</name>
</gene>
<comment type="caution">
    <text evidence="1">The sequence shown here is derived from an EMBL/GenBank/DDBJ whole genome shotgun (WGS) entry which is preliminary data.</text>
</comment>
<dbReference type="AlphaFoldDB" id="A0A7C3ZGR2"/>
<protein>
    <submittedName>
        <fullName evidence="1">Uncharacterized protein</fullName>
    </submittedName>
</protein>
<evidence type="ECO:0000313" key="1">
    <source>
        <dbReference type="EMBL" id="HGG00780.1"/>
    </source>
</evidence>
<organism evidence="1">
    <name type="scientific">Planktothricoides sp. SpSt-374</name>
    <dbReference type="NCBI Taxonomy" id="2282167"/>
    <lineage>
        <taxon>Bacteria</taxon>
        <taxon>Bacillati</taxon>
        <taxon>Cyanobacteriota</taxon>
        <taxon>Cyanophyceae</taxon>
        <taxon>Oscillatoriophycideae</taxon>
        <taxon>Oscillatoriales</taxon>
        <taxon>Oscillatoriaceae</taxon>
        <taxon>Planktothricoides</taxon>
    </lineage>
</organism>
<proteinExistence type="predicted"/>
<sequence>MSRTYGRFCYLEAKMLYGGFQLRQNTAKSLIQGRIWDELGAGHLNYLSFTGYIDQPLPLEARSPRLHR</sequence>
<accession>A0A7C3ZGR2</accession>
<reference evidence="1" key="1">
    <citation type="journal article" date="2020" name="mSystems">
        <title>Genome- and Community-Level Interaction Insights into Carbon Utilization and Element Cycling Functions of Hydrothermarchaeota in Hydrothermal Sediment.</title>
        <authorList>
            <person name="Zhou Z."/>
            <person name="Liu Y."/>
            <person name="Xu W."/>
            <person name="Pan J."/>
            <person name="Luo Z.H."/>
            <person name="Li M."/>
        </authorList>
    </citation>
    <scope>NUCLEOTIDE SEQUENCE [LARGE SCALE GENOMIC DNA]</scope>
    <source>
        <strain evidence="1">SpSt-374</strain>
    </source>
</reference>